<dbReference type="EMBL" id="NFEN01000045">
    <property type="protein sequence ID" value="OUA29060.1"/>
    <property type="molecule type" value="Genomic_DNA"/>
</dbReference>
<keyword evidence="1" id="KW-0812">Transmembrane</keyword>
<evidence type="ECO:0000313" key="2">
    <source>
        <dbReference type="EMBL" id="OUA29060.1"/>
    </source>
</evidence>
<evidence type="ECO:0000256" key="1">
    <source>
        <dbReference type="SAM" id="Phobius"/>
    </source>
</evidence>
<comment type="caution">
    <text evidence="2">The sequence shown here is derived from an EMBL/GenBank/DDBJ whole genome shotgun (WGS) entry which is preliminary data.</text>
</comment>
<gene>
    <name evidence="2" type="ORF">BK775_08230</name>
</gene>
<reference evidence="2 3" key="1">
    <citation type="submission" date="2016-10" db="EMBL/GenBank/DDBJ databases">
        <title>Comparative genomics of Bacillus thuringiensis reveals a path to pathogens against multiple invertebrate hosts.</title>
        <authorList>
            <person name="Zheng J."/>
            <person name="Gao Q."/>
            <person name="Liu H."/>
            <person name="Peng D."/>
            <person name="Ruan L."/>
            <person name="Sun M."/>
        </authorList>
    </citation>
    <scope>NUCLEOTIDE SEQUENCE [LARGE SCALE GENOMIC DNA]</scope>
    <source>
        <strain evidence="2">I13</strain>
    </source>
</reference>
<dbReference type="RefSeq" id="WP_021728093.1">
    <property type="nucleotide sequence ID" value="NZ_CP059975.1"/>
</dbReference>
<name>A0A9X6KV50_BACTU</name>
<protein>
    <submittedName>
        <fullName evidence="2">Uncharacterized protein</fullName>
    </submittedName>
</protein>
<keyword evidence="1" id="KW-0472">Membrane</keyword>
<dbReference type="Proteomes" id="UP000195077">
    <property type="component" value="Unassembled WGS sequence"/>
</dbReference>
<sequence>MSADTMTIWGFWITVFGTVIGVIGFFFTIWISNNTAKIKKKFMDKHLEEKYRKSKRSIIIQLHTSYRLLKEDERLDVHAIEESIISLSIYEDILTRTTKSKLKKIDKKINSKTSDEKDEIRRLLYEVIKRLENELDEHTRFIEEVSK</sequence>
<organism evidence="2 3">
    <name type="scientific">Bacillus thuringiensis</name>
    <dbReference type="NCBI Taxonomy" id="1428"/>
    <lineage>
        <taxon>Bacteria</taxon>
        <taxon>Bacillati</taxon>
        <taxon>Bacillota</taxon>
        <taxon>Bacilli</taxon>
        <taxon>Bacillales</taxon>
        <taxon>Bacillaceae</taxon>
        <taxon>Bacillus</taxon>
        <taxon>Bacillus cereus group</taxon>
    </lineage>
</organism>
<proteinExistence type="predicted"/>
<accession>A0A9X6KV50</accession>
<evidence type="ECO:0000313" key="3">
    <source>
        <dbReference type="Proteomes" id="UP000195077"/>
    </source>
</evidence>
<feature type="transmembrane region" description="Helical" evidence="1">
    <location>
        <begin position="6"/>
        <end position="31"/>
    </location>
</feature>
<dbReference type="AlphaFoldDB" id="A0A9X6KV50"/>
<keyword evidence="1" id="KW-1133">Transmembrane helix</keyword>